<dbReference type="Gene3D" id="1.20.1540.10">
    <property type="entry name" value="Rhomboid-like"/>
    <property type="match status" value="1"/>
</dbReference>
<proteinExistence type="inferred from homology"/>
<evidence type="ECO:0000256" key="6">
    <source>
        <dbReference type="ARBA" id="ARBA00023136"/>
    </source>
</evidence>
<feature type="transmembrane region" description="Helical" evidence="7">
    <location>
        <begin position="85"/>
        <end position="102"/>
    </location>
</feature>
<dbReference type="InterPro" id="IPR022764">
    <property type="entry name" value="Peptidase_S54_rhomboid_dom"/>
</dbReference>
<sequence>MNDYLLKLRHILPTFLLISILTIGGFTAFRWLFTIQYQLIDIKEDFWEFWFPLALPWIAILIWLRPKLRILDFKDKDRGQFLFQFLAATTIIISSIIMQLYFTTATGKLQQVAAVEDIAKVEKARYYTISRFYPLPGAGTSHADFRTSGKYNQHLDITIYFACPIITDTLSKSFPKYWYGVNYRKQISNKLTSTEKDTIYKRFYEECLRKMNAYDFHAQEFLKRTPNSDDLDSYLKAIQNRFNITKTADFSILEPQKGTFAQRNGNKFVWIFYSYAIGLGILLIALIWPKLSQAALFRLERGIKPDRDEILETIKFLIPKGDHFATAIILDLNLLIFLLMAIFGVNLVSPNGAELLEWGGHRRHEVLHGEYWRLFTSMFVHGGIMHLFLNVSGLVIAAIFIEPLLGRKNYFILYFAAGLTASLCSVWWHENTLSVGASGAIFGLHGGLLGLLLTNAIPKEGKRFVLILIGVYVGANLLFGFAMSGIDNAAHIGGLISGAFIAIALHSYKSKEDEITLS</sequence>
<dbReference type="GO" id="GO:0008233">
    <property type="term" value="F:peptidase activity"/>
    <property type="evidence" value="ECO:0007669"/>
    <property type="project" value="UniProtKB-KW"/>
</dbReference>
<feature type="transmembrane region" description="Helical" evidence="7">
    <location>
        <begin position="464"/>
        <end position="483"/>
    </location>
</feature>
<dbReference type="EMBL" id="JAEHFX010000005">
    <property type="protein sequence ID" value="MBK0403526.1"/>
    <property type="molecule type" value="Genomic_DNA"/>
</dbReference>
<feature type="domain" description="Peptidase S54 rhomboid" evidence="8">
    <location>
        <begin position="369"/>
        <end position="506"/>
    </location>
</feature>
<keyword evidence="10" id="KW-1185">Reference proteome</keyword>
<evidence type="ECO:0000256" key="1">
    <source>
        <dbReference type="ARBA" id="ARBA00004141"/>
    </source>
</evidence>
<accession>A0ABS1C298</accession>
<feature type="transmembrane region" description="Helical" evidence="7">
    <location>
        <begin position="324"/>
        <end position="348"/>
    </location>
</feature>
<feature type="transmembrane region" description="Helical" evidence="7">
    <location>
        <begin position="46"/>
        <end position="64"/>
    </location>
</feature>
<feature type="transmembrane region" description="Helical" evidence="7">
    <location>
        <begin position="12"/>
        <end position="34"/>
    </location>
</feature>
<comment type="subcellular location">
    <subcellularLocation>
        <location evidence="1">Membrane</location>
        <topology evidence="1">Multi-pass membrane protein</topology>
    </subcellularLocation>
</comment>
<dbReference type="PANTHER" id="PTHR43731">
    <property type="entry name" value="RHOMBOID PROTEASE"/>
    <property type="match status" value="1"/>
</dbReference>
<evidence type="ECO:0000256" key="5">
    <source>
        <dbReference type="ARBA" id="ARBA00022989"/>
    </source>
</evidence>
<keyword evidence="6 7" id="KW-0472">Membrane</keyword>
<dbReference type="RefSeq" id="WP_200506277.1">
    <property type="nucleotide sequence ID" value="NZ_JAEHFX010000005.1"/>
</dbReference>
<reference evidence="9 10" key="1">
    <citation type="submission" date="2020-12" db="EMBL/GenBank/DDBJ databases">
        <title>Bacterial novel species Adhaeribacter sp. BT258 isolated from soil.</title>
        <authorList>
            <person name="Jung H.-Y."/>
        </authorList>
    </citation>
    <scope>NUCLEOTIDE SEQUENCE [LARGE SCALE GENOMIC DNA]</scope>
    <source>
        <strain evidence="9 10">BT258</strain>
    </source>
</reference>
<dbReference type="InterPro" id="IPR035952">
    <property type="entry name" value="Rhomboid-like_sf"/>
</dbReference>
<keyword evidence="5 7" id="KW-1133">Transmembrane helix</keyword>
<feature type="transmembrane region" description="Helical" evidence="7">
    <location>
        <begin position="268"/>
        <end position="288"/>
    </location>
</feature>
<dbReference type="GO" id="GO:0006508">
    <property type="term" value="P:proteolysis"/>
    <property type="evidence" value="ECO:0007669"/>
    <property type="project" value="UniProtKB-KW"/>
</dbReference>
<dbReference type="PANTHER" id="PTHR43731:SF14">
    <property type="entry name" value="PRESENILIN-ASSOCIATED RHOMBOID-LIKE PROTEIN, MITOCHONDRIAL"/>
    <property type="match status" value="1"/>
</dbReference>
<keyword evidence="9" id="KW-0645">Protease</keyword>
<dbReference type="Proteomes" id="UP000644147">
    <property type="component" value="Unassembled WGS sequence"/>
</dbReference>
<evidence type="ECO:0000256" key="7">
    <source>
        <dbReference type="SAM" id="Phobius"/>
    </source>
</evidence>
<dbReference type="InterPro" id="IPR050925">
    <property type="entry name" value="Rhomboid_protease_S54"/>
</dbReference>
<protein>
    <submittedName>
        <fullName evidence="9">Rhomboid family intramembrane serine protease</fullName>
    </submittedName>
</protein>
<dbReference type="SUPFAM" id="SSF144091">
    <property type="entry name" value="Rhomboid-like"/>
    <property type="match status" value="1"/>
</dbReference>
<organism evidence="9 10">
    <name type="scientific">Adhaeribacter terrigena</name>
    <dbReference type="NCBI Taxonomy" id="2793070"/>
    <lineage>
        <taxon>Bacteria</taxon>
        <taxon>Pseudomonadati</taxon>
        <taxon>Bacteroidota</taxon>
        <taxon>Cytophagia</taxon>
        <taxon>Cytophagales</taxon>
        <taxon>Hymenobacteraceae</taxon>
        <taxon>Adhaeribacter</taxon>
    </lineage>
</organism>
<evidence type="ECO:0000313" key="10">
    <source>
        <dbReference type="Proteomes" id="UP000644147"/>
    </source>
</evidence>
<keyword evidence="4" id="KW-0378">Hydrolase</keyword>
<name>A0ABS1C298_9BACT</name>
<feature type="transmembrane region" description="Helical" evidence="7">
    <location>
        <begin position="435"/>
        <end position="457"/>
    </location>
</feature>
<comment type="caution">
    <text evidence="9">The sequence shown here is derived from an EMBL/GenBank/DDBJ whole genome shotgun (WGS) entry which is preliminary data.</text>
</comment>
<evidence type="ECO:0000313" key="9">
    <source>
        <dbReference type="EMBL" id="MBK0403526.1"/>
    </source>
</evidence>
<feature type="transmembrane region" description="Helical" evidence="7">
    <location>
        <begin position="378"/>
        <end position="401"/>
    </location>
</feature>
<evidence type="ECO:0000256" key="2">
    <source>
        <dbReference type="ARBA" id="ARBA00009045"/>
    </source>
</evidence>
<evidence type="ECO:0000256" key="4">
    <source>
        <dbReference type="ARBA" id="ARBA00022801"/>
    </source>
</evidence>
<evidence type="ECO:0000256" key="3">
    <source>
        <dbReference type="ARBA" id="ARBA00022692"/>
    </source>
</evidence>
<feature type="transmembrane region" description="Helical" evidence="7">
    <location>
        <begin position="489"/>
        <end position="508"/>
    </location>
</feature>
<keyword evidence="3 7" id="KW-0812">Transmembrane</keyword>
<evidence type="ECO:0000259" key="8">
    <source>
        <dbReference type="Pfam" id="PF01694"/>
    </source>
</evidence>
<comment type="similarity">
    <text evidence="2">Belongs to the peptidase S54 family.</text>
</comment>
<dbReference type="Pfam" id="PF01694">
    <property type="entry name" value="Rhomboid"/>
    <property type="match status" value="1"/>
</dbReference>
<gene>
    <name evidence="9" type="ORF">I5M27_11055</name>
</gene>